<proteinExistence type="inferred from homology"/>
<dbReference type="NCBIfam" id="NF008380">
    <property type="entry name" value="PRK11175.1"/>
    <property type="match status" value="1"/>
</dbReference>
<dbReference type="SUPFAM" id="SSF52402">
    <property type="entry name" value="Adenine nucleotide alpha hydrolases-like"/>
    <property type="match status" value="2"/>
</dbReference>
<dbReference type="PANTHER" id="PTHR47892">
    <property type="entry name" value="UNIVERSAL STRESS PROTEIN E"/>
    <property type="match status" value="1"/>
</dbReference>
<comment type="similarity">
    <text evidence="2">Belongs to the universal stress protein A family.</text>
</comment>
<comment type="function">
    <text evidence="4">Required for resistance to DNA-damaging agents.</text>
</comment>
<evidence type="ECO:0000313" key="7">
    <source>
        <dbReference type="Proteomes" id="UP000000639"/>
    </source>
</evidence>
<dbReference type="Pfam" id="PF00582">
    <property type="entry name" value="Usp"/>
    <property type="match status" value="2"/>
</dbReference>
<name>A1STF7_PSYIN</name>
<dbReference type="eggNOG" id="COG0589">
    <property type="taxonomic scope" value="Bacteria"/>
</dbReference>
<protein>
    <submittedName>
        <fullName evidence="6">Universal stress protein containing UspA domain</fullName>
    </submittedName>
</protein>
<evidence type="ECO:0000256" key="3">
    <source>
        <dbReference type="ARBA" id="ARBA00022490"/>
    </source>
</evidence>
<dbReference type="InterPro" id="IPR006016">
    <property type="entry name" value="UspA"/>
</dbReference>
<dbReference type="RefSeq" id="WP_011769335.1">
    <property type="nucleotide sequence ID" value="NC_008709.1"/>
</dbReference>
<evidence type="ECO:0000256" key="4">
    <source>
        <dbReference type="ARBA" id="ARBA00037131"/>
    </source>
</evidence>
<reference evidence="6 7" key="1">
    <citation type="submission" date="2007-01" db="EMBL/GenBank/DDBJ databases">
        <title>Complete sequence of Psychromonas ingrahamii 37.</title>
        <authorList>
            <consortium name="US DOE Joint Genome Institute"/>
            <person name="Copeland A."/>
            <person name="Lucas S."/>
            <person name="Lapidus A."/>
            <person name="Barry K."/>
            <person name="Detter J.C."/>
            <person name="Glavina del Rio T."/>
            <person name="Hammon N."/>
            <person name="Israni S."/>
            <person name="Dalin E."/>
            <person name="Tice H."/>
            <person name="Pitluck S."/>
            <person name="Thompson L.S."/>
            <person name="Brettin T."/>
            <person name="Bruce D."/>
            <person name="Han C."/>
            <person name="Tapia R."/>
            <person name="Schmutz J."/>
            <person name="Larimer F."/>
            <person name="Land M."/>
            <person name="Hauser L."/>
            <person name="Kyrpides N."/>
            <person name="Ivanova N."/>
            <person name="Staley J."/>
            <person name="Richardson P."/>
        </authorList>
    </citation>
    <scope>NUCLEOTIDE SEQUENCE [LARGE SCALE GENOMIC DNA]</scope>
    <source>
        <strain evidence="6 7">37</strain>
    </source>
</reference>
<keyword evidence="7" id="KW-1185">Reference proteome</keyword>
<dbReference type="Proteomes" id="UP000000639">
    <property type="component" value="Chromosome"/>
</dbReference>
<gene>
    <name evidence="6" type="ordered locus">Ping_0930</name>
</gene>
<dbReference type="AlphaFoldDB" id="A1STF7"/>
<comment type="subcellular location">
    <subcellularLocation>
        <location evidence="1">Cytoplasm</location>
    </subcellularLocation>
</comment>
<sequence length="311" mass="35016">MLKYRNILVFIDVDQESQPALERAVSIAEKEKGAKITLFLCCYDLTFEMTSLSSADEREAMQRIVIKENKEWLKSIAAPFTEQGLDIHCQVRWHNRPFQAAIIEVLKNNHDLLVKATHQHSKLSAILFTPTDWNLLRKCPVPVLLVKNHLWPKQGNILCAIDCKSIQDDEHHQLNQQILKEAAVMAEIVNANIHIVNAYPSPPMNIMLELPEFDPINYEDGLKKFHQKTLNDYAQTLNLPKEQVHLAQGLPEDVISEVAEKIDAELVILGTVGRSGLSATLLGHTAEQVIDNLNCDLLALKPAGFISPITL</sequence>
<evidence type="ECO:0000313" key="6">
    <source>
        <dbReference type="EMBL" id="ABM02772.1"/>
    </source>
</evidence>
<dbReference type="GO" id="GO:0005737">
    <property type="term" value="C:cytoplasm"/>
    <property type="evidence" value="ECO:0007669"/>
    <property type="project" value="UniProtKB-SubCell"/>
</dbReference>
<dbReference type="STRING" id="357804.Ping_0930"/>
<dbReference type="OrthoDB" id="239260at2"/>
<evidence type="ECO:0000259" key="5">
    <source>
        <dbReference type="Pfam" id="PF00582"/>
    </source>
</evidence>
<dbReference type="PANTHER" id="PTHR47892:SF1">
    <property type="entry name" value="UNIVERSAL STRESS PROTEIN E"/>
    <property type="match status" value="1"/>
</dbReference>
<dbReference type="KEGG" id="pin:Ping_0930"/>
<dbReference type="Gene3D" id="3.40.50.12370">
    <property type="match status" value="1"/>
</dbReference>
<feature type="domain" description="UspA" evidence="5">
    <location>
        <begin position="171"/>
        <end position="300"/>
    </location>
</feature>
<organism evidence="6 7">
    <name type="scientific">Psychromonas ingrahamii (strain DSM 17664 / CCUG 51855 / 37)</name>
    <dbReference type="NCBI Taxonomy" id="357804"/>
    <lineage>
        <taxon>Bacteria</taxon>
        <taxon>Pseudomonadati</taxon>
        <taxon>Pseudomonadota</taxon>
        <taxon>Gammaproteobacteria</taxon>
        <taxon>Alteromonadales</taxon>
        <taxon>Psychromonadaceae</taxon>
        <taxon>Psychromonas</taxon>
    </lineage>
</organism>
<accession>A1STF7</accession>
<evidence type="ECO:0000256" key="1">
    <source>
        <dbReference type="ARBA" id="ARBA00004496"/>
    </source>
</evidence>
<evidence type="ECO:0000256" key="2">
    <source>
        <dbReference type="ARBA" id="ARBA00008791"/>
    </source>
</evidence>
<keyword evidence="3" id="KW-0963">Cytoplasm</keyword>
<dbReference type="EMBL" id="CP000510">
    <property type="protein sequence ID" value="ABM02772.1"/>
    <property type="molecule type" value="Genomic_DNA"/>
</dbReference>
<feature type="domain" description="UspA" evidence="5">
    <location>
        <begin position="4"/>
        <end position="147"/>
    </location>
</feature>
<dbReference type="HOGENOM" id="CLU_049301_1_2_6"/>